<dbReference type="AlphaFoldDB" id="A0A078MFU5"/>
<dbReference type="RefSeq" id="WP_044500464.1">
    <property type="nucleotide sequence ID" value="NZ_LK391969.1"/>
</dbReference>
<feature type="transmembrane region" description="Helical" evidence="1">
    <location>
        <begin position="125"/>
        <end position="153"/>
    </location>
</feature>
<feature type="transmembrane region" description="Helical" evidence="1">
    <location>
        <begin position="62"/>
        <end position="80"/>
    </location>
</feature>
<accession>A0A078MFU5</accession>
<feature type="transmembrane region" description="Helical" evidence="1">
    <location>
        <begin position="34"/>
        <end position="55"/>
    </location>
</feature>
<evidence type="ECO:0000313" key="2">
    <source>
        <dbReference type="EMBL" id="CEA06188.1"/>
    </source>
</evidence>
<dbReference type="PATRIC" id="fig|1461581.3.peg.2530"/>
<keyword evidence="1" id="KW-1133">Transmembrane helix</keyword>
<keyword evidence="1" id="KW-0472">Membrane</keyword>
<dbReference type="EMBL" id="LK391969">
    <property type="protein sequence ID" value="CEF27613.1"/>
    <property type="molecule type" value="Genomic_DNA"/>
</dbReference>
<protein>
    <submittedName>
        <fullName evidence="2">Membrane protein</fullName>
    </submittedName>
</protein>
<proteinExistence type="predicted"/>
<feature type="transmembrane region" description="Helical" evidence="1">
    <location>
        <begin position="92"/>
        <end position="113"/>
    </location>
</feature>
<evidence type="ECO:0000256" key="1">
    <source>
        <dbReference type="SAM" id="Phobius"/>
    </source>
</evidence>
<sequence>MIAVSAQSCLSFALILFLLLPGGRLPVRWRGLLLLGVLLIGLVPLPGGLSLAGYLRGVTDELSITALVWLLAGTAVRLGWAPGGSCRHAWQLWSVFAVLGVVLYPASMGVGMLDTYSWGYSPRWLIAAVGALVLALLVLGNLLGVLMLTLATLAFTLDIKASDNYWDYLLDPFVVLYAIGMLAASSLGALRRWRRGAFTPAPQLDEGLD</sequence>
<organism evidence="2">
    <name type="scientific">Pseudomonas saudimassiliensis</name>
    <dbReference type="NCBI Taxonomy" id="1461581"/>
    <lineage>
        <taxon>Bacteria</taxon>
        <taxon>Pseudomonadati</taxon>
        <taxon>Pseudomonadota</taxon>
        <taxon>Gammaproteobacteria</taxon>
        <taxon>Pseudomonadales</taxon>
        <taxon>Pseudomonadaceae</taxon>
        <taxon>Pseudomonas</taxon>
    </lineage>
</organism>
<reference evidence="2" key="1">
    <citation type="submission" date="2014-07" db="EMBL/GenBank/DDBJ databases">
        <authorList>
            <person name="Urmite Genomes Urmite Genomes"/>
        </authorList>
    </citation>
    <scope>NUCLEOTIDE SEQUENCE</scope>
    <source>
        <strain evidence="2">12M76_air</strain>
    </source>
</reference>
<feature type="transmembrane region" description="Helical" evidence="1">
    <location>
        <begin position="173"/>
        <end position="190"/>
    </location>
</feature>
<gene>
    <name evidence="2" type="ORF">BN1049_02566</name>
</gene>
<keyword evidence="1" id="KW-0812">Transmembrane</keyword>
<name>A0A078MFU5_9PSED</name>
<dbReference type="EMBL" id="LM997413">
    <property type="protein sequence ID" value="CEA06188.1"/>
    <property type="molecule type" value="Genomic_DNA"/>
</dbReference>